<protein>
    <recommendedName>
        <fullName evidence="3">RING-type domain-containing protein</fullName>
    </recommendedName>
</protein>
<dbReference type="Gene3D" id="3.30.40.10">
    <property type="entry name" value="Zinc/RING finger domain, C3HC4 (zinc finger)"/>
    <property type="match status" value="1"/>
</dbReference>
<dbReference type="CDD" id="cd16461">
    <property type="entry name" value="RING-H2_EL5-like"/>
    <property type="match status" value="1"/>
</dbReference>
<dbReference type="InterPro" id="IPR013083">
    <property type="entry name" value="Znf_RING/FYVE/PHD"/>
</dbReference>
<dbReference type="HOGENOM" id="CLU_632196_0_0_1"/>
<dbReference type="GO" id="GO:0008270">
    <property type="term" value="F:zinc ion binding"/>
    <property type="evidence" value="ECO:0007669"/>
    <property type="project" value="UniProtKB-KW"/>
</dbReference>
<evidence type="ECO:0000256" key="2">
    <source>
        <dbReference type="SAM" id="Phobius"/>
    </source>
</evidence>
<dbReference type="PANTHER" id="PTHR36141">
    <property type="entry name" value="OS08G0148500 PROTEIN"/>
    <property type="match status" value="1"/>
</dbReference>
<evidence type="ECO:0000313" key="4">
    <source>
        <dbReference type="EnsemblPlants" id="OBART05G04470.1"/>
    </source>
</evidence>
<dbReference type="PANTHER" id="PTHR36141:SF4">
    <property type="entry name" value="OS08G0148566 PROTEIN"/>
    <property type="match status" value="1"/>
</dbReference>
<name>A0A0D3G3M1_9ORYZ</name>
<dbReference type="SUPFAM" id="SSF50494">
    <property type="entry name" value="Trypsin-like serine proteases"/>
    <property type="match status" value="1"/>
</dbReference>
<keyword evidence="1" id="KW-0862">Zinc</keyword>
<dbReference type="Gramene" id="OBART05G04470.1">
    <property type="protein sequence ID" value="OBART05G04470.1"/>
    <property type="gene ID" value="OBART05G04470"/>
</dbReference>
<dbReference type="Pfam" id="PF13639">
    <property type="entry name" value="zf-RING_2"/>
    <property type="match status" value="1"/>
</dbReference>
<keyword evidence="2" id="KW-1133">Transmembrane helix</keyword>
<keyword evidence="2" id="KW-0812">Transmembrane</keyword>
<dbReference type="AlphaFoldDB" id="A0A0D3G3M1"/>
<dbReference type="Proteomes" id="UP000026960">
    <property type="component" value="Chromosome 5"/>
</dbReference>
<feature type="domain" description="RING-type" evidence="3">
    <location>
        <begin position="112"/>
        <end position="154"/>
    </location>
</feature>
<dbReference type="InterPro" id="IPR001841">
    <property type="entry name" value="Znf_RING"/>
</dbReference>
<accession>A0A0D3G3M1</accession>
<proteinExistence type="predicted"/>
<dbReference type="EnsemblPlants" id="OBART05G04470.1">
    <property type="protein sequence ID" value="OBART05G04470.1"/>
    <property type="gene ID" value="OBART05G04470"/>
</dbReference>
<keyword evidence="1" id="KW-0479">Metal-binding</keyword>
<dbReference type="eggNOG" id="KOG0800">
    <property type="taxonomic scope" value="Eukaryota"/>
</dbReference>
<keyword evidence="2" id="KW-0472">Membrane</keyword>
<keyword evidence="1" id="KW-0863">Zinc-finger</keyword>
<evidence type="ECO:0000313" key="5">
    <source>
        <dbReference type="Proteomes" id="UP000026960"/>
    </source>
</evidence>
<organism evidence="4">
    <name type="scientific">Oryza barthii</name>
    <dbReference type="NCBI Taxonomy" id="65489"/>
    <lineage>
        <taxon>Eukaryota</taxon>
        <taxon>Viridiplantae</taxon>
        <taxon>Streptophyta</taxon>
        <taxon>Embryophyta</taxon>
        <taxon>Tracheophyta</taxon>
        <taxon>Spermatophyta</taxon>
        <taxon>Magnoliopsida</taxon>
        <taxon>Liliopsida</taxon>
        <taxon>Poales</taxon>
        <taxon>Poaceae</taxon>
        <taxon>BOP clade</taxon>
        <taxon>Oryzoideae</taxon>
        <taxon>Oryzeae</taxon>
        <taxon>Oryzinae</taxon>
        <taxon>Oryza</taxon>
    </lineage>
</organism>
<dbReference type="STRING" id="65489.A0A0D3G3M1"/>
<sequence length="434" mass="47299">MSASSPVAYDANVLLAAVTALSAAIAFVAALHLYARCLLRRRVAGAAGNPHALRRPVTPGGNYELEVISVAACALEGGGLDAKQLGALPVFTWGSSSPATAAAAAADAAVQCAVCLGEMEDGELGRLLPACRHVFHAECIDTWLAVSSTCPMENIRPNMFSNIPQRYVGTKRADSLFFIKVQVASTDYKVQIKEHLVNNCGIRSKAVDKWFQAVTVATGFTAVEVENFYYIQTCAHLFEYFYSAEIKVDCDKLNSWFNILIICQHYESDMIANHPNLYADPSNDPRFYSPARIIKLDQSKDLMLLKVSKRYLYGNHTMQLCQMPHPVLSLATVKPRPADDIMLVSWPPCRKDSVITGQLVARDRVYGQLTQYLSKGYSMHLVELNVVGGAGCSGAPVLSHQAAVIGLYHGRIESLGYAVSAADIYEFCLGAHQL</sequence>
<dbReference type="PROSITE" id="PS50089">
    <property type="entry name" value="ZF_RING_2"/>
    <property type="match status" value="1"/>
</dbReference>
<keyword evidence="5" id="KW-1185">Reference proteome</keyword>
<evidence type="ECO:0000256" key="1">
    <source>
        <dbReference type="PROSITE-ProRule" id="PRU00175"/>
    </source>
</evidence>
<dbReference type="PaxDb" id="65489-OBART05G04470.1"/>
<dbReference type="SMART" id="SM00184">
    <property type="entry name" value="RING"/>
    <property type="match status" value="1"/>
</dbReference>
<feature type="transmembrane region" description="Helical" evidence="2">
    <location>
        <begin position="12"/>
        <end position="34"/>
    </location>
</feature>
<reference evidence="4" key="1">
    <citation type="journal article" date="2009" name="Rice">
        <title>De Novo Next Generation Sequencing of Plant Genomes.</title>
        <authorList>
            <person name="Rounsley S."/>
            <person name="Marri P.R."/>
            <person name="Yu Y."/>
            <person name="He R."/>
            <person name="Sisneros N."/>
            <person name="Goicoechea J.L."/>
            <person name="Lee S.J."/>
            <person name="Angelova A."/>
            <person name="Kudrna D."/>
            <person name="Luo M."/>
            <person name="Affourtit J."/>
            <person name="Desany B."/>
            <person name="Knight J."/>
            <person name="Niazi F."/>
            <person name="Egholm M."/>
            <person name="Wing R.A."/>
        </authorList>
    </citation>
    <scope>NUCLEOTIDE SEQUENCE [LARGE SCALE GENOMIC DNA]</scope>
    <source>
        <strain evidence="4">cv. IRGC 105608</strain>
    </source>
</reference>
<reference evidence="4" key="2">
    <citation type="submission" date="2015-03" db="UniProtKB">
        <authorList>
            <consortium name="EnsemblPlants"/>
        </authorList>
    </citation>
    <scope>IDENTIFICATION</scope>
</reference>
<dbReference type="InterPro" id="IPR009003">
    <property type="entry name" value="Peptidase_S1_PA"/>
</dbReference>
<dbReference type="SUPFAM" id="SSF57850">
    <property type="entry name" value="RING/U-box"/>
    <property type="match status" value="1"/>
</dbReference>
<evidence type="ECO:0000259" key="3">
    <source>
        <dbReference type="PROSITE" id="PS50089"/>
    </source>
</evidence>